<comment type="catalytic activity">
    <reaction evidence="8">
        <text>a 5'-end triphospho-ribonucleoside in mRNA + H2O = a 5'-end diphospho-ribonucleoside in mRNA + phosphate + H(+)</text>
        <dbReference type="Rhea" id="RHEA:67004"/>
        <dbReference type="Rhea" id="RHEA-COMP:17164"/>
        <dbReference type="Rhea" id="RHEA-COMP:17165"/>
        <dbReference type="ChEBI" id="CHEBI:15377"/>
        <dbReference type="ChEBI" id="CHEBI:15378"/>
        <dbReference type="ChEBI" id="CHEBI:43474"/>
        <dbReference type="ChEBI" id="CHEBI:167616"/>
        <dbReference type="ChEBI" id="CHEBI:167618"/>
        <dbReference type="EC" id="3.6.1.74"/>
    </reaction>
    <physiologicalReaction direction="left-to-right" evidence="8">
        <dbReference type="Rhea" id="RHEA:67005"/>
    </physiologicalReaction>
</comment>
<comment type="cofactor">
    <cofactor evidence="1">
        <name>Mg(2+)</name>
        <dbReference type="ChEBI" id="CHEBI:18420"/>
    </cofactor>
</comment>
<keyword evidence="6" id="KW-0539">Nucleus</keyword>
<dbReference type="EMBL" id="JARBJD010000022">
    <property type="protein sequence ID" value="KAK2960516.1"/>
    <property type="molecule type" value="Genomic_DNA"/>
</dbReference>
<evidence type="ECO:0000256" key="1">
    <source>
        <dbReference type="ARBA" id="ARBA00001946"/>
    </source>
</evidence>
<sequence length="322" mass="37450">MTYLSQSSIPTTLDSPFKHLHPISLPRNDVEHLMTAFVNLLSQNRPDSSPEIEIRIGRILSKSSLRRFSQTQSTSSLVRLSSEYQFDPHMPAQLFSNVLNFMLTTNYTHKSSNTLNLIHKKGRITVDANDPKRTLACVQKAKSSVTHDMSCPDSQFDLRISRSWEVHLDPREVVQTPLQLQRLLKRDSFSIPPFRLDMAQTMTRTGKSFTVPFRNLAYEIEIEIEDIDHLQKAFKNFQAHKHEEMESLIIEMFTIARFFQDFMSNGVHTPLVNQPRPSDSSQMHSHVQQSKQEKDRQQHSRIQREKTETLNTRFNYTPKPKQ</sequence>
<feature type="region of interest" description="Disordered" evidence="9">
    <location>
        <begin position="269"/>
        <end position="322"/>
    </location>
</feature>
<dbReference type="EC" id="3.6.1.74" evidence="7"/>
<dbReference type="Proteomes" id="UP001281761">
    <property type="component" value="Unassembled WGS sequence"/>
</dbReference>
<comment type="subcellular location">
    <subcellularLocation>
        <location evidence="2">Nucleus</location>
    </subcellularLocation>
</comment>
<keyword evidence="5" id="KW-0378">Hydrolase</keyword>
<keyword evidence="4" id="KW-0507">mRNA processing</keyword>
<evidence type="ECO:0000256" key="8">
    <source>
        <dbReference type="ARBA" id="ARBA00047740"/>
    </source>
</evidence>
<organism evidence="11 12">
    <name type="scientific">Blattamonas nauphoetae</name>
    <dbReference type="NCBI Taxonomy" id="2049346"/>
    <lineage>
        <taxon>Eukaryota</taxon>
        <taxon>Metamonada</taxon>
        <taxon>Preaxostyla</taxon>
        <taxon>Oxymonadida</taxon>
        <taxon>Blattamonas</taxon>
    </lineage>
</organism>
<dbReference type="Gene3D" id="3.20.100.10">
    <property type="entry name" value="mRNA triphosphatase Cet1-like"/>
    <property type="match status" value="1"/>
</dbReference>
<dbReference type="Pfam" id="PF02940">
    <property type="entry name" value="mRNA_triPase"/>
    <property type="match status" value="1"/>
</dbReference>
<evidence type="ECO:0000256" key="4">
    <source>
        <dbReference type="ARBA" id="ARBA00022664"/>
    </source>
</evidence>
<evidence type="ECO:0000259" key="10">
    <source>
        <dbReference type="Pfam" id="PF02940"/>
    </source>
</evidence>
<dbReference type="InterPro" id="IPR037009">
    <property type="entry name" value="mRNA_triPase_Cet1_sf"/>
</dbReference>
<feature type="compositionally biased region" description="Polar residues" evidence="9">
    <location>
        <begin position="269"/>
        <end position="290"/>
    </location>
</feature>
<dbReference type="PANTHER" id="PTHR28118">
    <property type="entry name" value="POLYNUCLEOTIDE 5'-TRIPHOSPHATASE-RELATED"/>
    <property type="match status" value="1"/>
</dbReference>
<evidence type="ECO:0000256" key="6">
    <source>
        <dbReference type="ARBA" id="ARBA00023242"/>
    </source>
</evidence>
<feature type="compositionally biased region" description="Basic and acidic residues" evidence="9">
    <location>
        <begin position="291"/>
        <end position="308"/>
    </location>
</feature>
<evidence type="ECO:0000256" key="9">
    <source>
        <dbReference type="SAM" id="MobiDB-lite"/>
    </source>
</evidence>
<evidence type="ECO:0000256" key="2">
    <source>
        <dbReference type="ARBA" id="ARBA00004123"/>
    </source>
</evidence>
<comment type="caution">
    <text evidence="11">The sequence shown here is derived from an EMBL/GenBank/DDBJ whole genome shotgun (WGS) entry which is preliminary data.</text>
</comment>
<accession>A0ABQ9Y9Z7</accession>
<proteinExistence type="inferred from homology"/>
<reference evidence="11 12" key="1">
    <citation type="journal article" date="2022" name="bioRxiv">
        <title>Genomics of Preaxostyla Flagellates Illuminates Evolutionary Transitions and the Path Towards Mitochondrial Loss.</title>
        <authorList>
            <person name="Novak L.V.F."/>
            <person name="Treitli S.C."/>
            <person name="Pyrih J."/>
            <person name="Halakuc P."/>
            <person name="Pipaliya S.V."/>
            <person name="Vacek V."/>
            <person name="Brzon O."/>
            <person name="Soukal P."/>
            <person name="Eme L."/>
            <person name="Dacks J.B."/>
            <person name="Karnkowska A."/>
            <person name="Elias M."/>
            <person name="Hampl V."/>
        </authorList>
    </citation>
    <scope>NUCLEOTIDE SEQUENCE [LARGE SCALE GENOMIC DNA]</scope>
    <source>
        <strain evidence="11">NAU3</strain>
        <tissue evidence="11">Gut</tissue>
    </source>
</reference>
<dbReference type="InterPro" id="IPR004206">
    <property type="entry name" value="mRNA_triPase_Cet1"/>
</dbReference>
<gene>
    <name evidence="11" type="ORF">BLNAU_4414</name>
</gene>
<evidence type="ECO:0000256" key="5">
    <source>
        <dbReference type="ARBA" id="ARBA00022801"/>
    </source>
</evidence>
<evidence type="ECO:0000256" key="3">
    <source>
        <dbReference type="ARBA" id="ARBA00006345"/>
    </source>
</evidence>
<evidence type="ECO:0000313" key="12">
    <source>
        <dbReference type="Proteomes" id="UP001281761"/>
    </source>
</evidence>
<feature type="domain" description="mRNA triphosphatase Cet1-like" evidence="10">
    <location>
        <begin position="43"/>
        <end position="224"/>
    </location>
</feature>
<keyword evidence="12" id="KW-1185">Reference proteome</keyword>
<name>A0ABQ9Y9Z7_9EUKA</name>
<evidence type="ECO:0000313" key="11">
    <source>
        <dbReference type="EMBL" id="KAK2960516.1"/>
    </source>
</evidence>
<comment type="similarity">
    <text evidence="3">Belongs to the fungal TPase family.</text>
</comment>
<dbReference type="PANTHER" id="PTHR28118:SF1">
    <property type="entry name" value="POLYNUCLEOTIDE 5'-TRIPHOSPHATASE CTL1-RELATED"/>
    <property type="match status" value="1"/>
</dbReference>
<dbReference type="InterPro" id="IPR040343">
    <property type="entry name" value="Cet1/Ctl1"/>
</dbReference>
<protein>
    <recommendedName>
        <fullName evidence="7">mRNA 5'-phosphatase</fullName>
        <ecNumber evidence="7">3.6.1.74</ecNumber>
    </recommendedName>
</protein>
<evidence type="ECO:0000256" key="7">
    <source>
        <dbReference type="ARBA" id="ARBA00035028"/>
    </source>
</evidence>
<dbReference type="SUPFAM" id="SSF55154">
    <property type="entry name" value="CYTH-like phosphatases"/>
    <property type="match status" value="1"/>
</dbReference>
<dbReference type="InterPro" id="IPR033469">
    <property type="entry name" value="CYTH-like_dom_sf"/>
</dbReference>